<comment type="caution">
    <text evidence="2">The sequence shown here is derived from an EMBL/GenBank/DDBJ whole genome shotgun (WGS) entry which is preliminary data.</text>
</comment>
<evidence type="ECO:0000313" key="3">
    <source>
        <dbReference type="Proteomes" id="UP000187209"/>
    </source>
</evidence>
<dbReference type="Proteomes" id="UP000187209">
    <property type="component" value="Unassembled WGS sequence"/>
</dbReference>
<evidence type="ECO:0000313" key="2">
    <source>
        <dbReference type="EMBL" id="OMJ93322.1"/>
    </source>
</evidence>
<dbReference type="EMBL" id="MPUH01000044">
    <property type="protein sequence ID" value="OMJ93322.1"/>
    <property type="molecule type" value="Genomic_DNA"/>
</dbReference>
<proteinExistence type="predicted"/>
<dbReference type="Pfam" id="PF02493">
    <property type="entry name" value="MORN"/>
    <property type="match status" value="8"/>
</dbReference>
<protein>
    <submittedName>
        <fullName evidence="2">Uncharacterized protein</fullName>
    </submittedName>
</protein>
<keyword evidence="1" id="KW-0677">Repeat</keyword>
<keyword evidence="3" id="KW-1185">Reference proteome</keyword>
<evidence type="ECO:0000256" key="1">
    <source>
        <dbReference type="ARBA" id="ARBA00022737"/>
    </source>
</evidence>
<organism evidence="2 3">
    <name type="scientific">Stentor coeruleus</name>
    <dbReference type="NCBI Taxonomy" id="5963"/>
    <lineage>
        <taxon>Eukaryota</taxon>
        <taxon>Sar</taxon>
        <taxon>Alveolata</taxon>
        <taxon>Ciliophora</taxon>
        <taxon>Postciliodesmatophora</taxon>
        <taxon>Heterotrichea</taxon>
        <taxon>Heterotrichida</taxon>
        <taxon>Stentoridae</taxon>
        <taxon>Stentor</taxon>
    </lineage>
</organism>
<gene>
    <name evidence="2" type="ORF">SteCoe_3674</name>
</gene>
<dbReference type="SUPFAM" id="SSF82185">
    <property type="entry name" value="Histone H3 K4-specific methyltransferase SET7/9 N-terminal domain"/>
    <property type="match status" value="2"/>
</dbReference>
<sequence length="370" mass="41187">MGACNCMSKKTDTTSEVICEKVEPSPQTEKAVNEPSVVQVALQPVVELPPPVKEVIEETAQDPIMLLSQAQAMFRAFLSRKSYQEYKLLPPPVFKVHFAKLPPGVSIKDEVLNKLKAYGEFEFPEPSNREFRNLFKLDDLSYYQGEVVSGKPSGAGTLIFLDGGLVEGHFQDGKPYGAGRYFSITGDAYVGEFKDGKKHGKGKVEFASGNTYEGDWKDDLCDGDGTERHADGFFHIGSFANGLKSGFGKSSWPDGSTYEGYFLNDMYDGHGKYTWPDKEYDGEWKNSQMHGKGTFKFSDGRSYSGDYFEGNKHGFGVFVWPDGKRYEGQWVNGKQEGQGMMFNKGKKMAGVWKDGKFVEKLKSDKTSGDS</sequence>
<name>A0A1R2CWE6_9CILI</name>
<dbReference type="OrthoDB" id="296294at2759"/>
<dbReference type="Gene3D" id="2.20.110.10">
    <property type="entry name" value="Histone H3 K4-specific methyltransferase SET7/9 N-terminal domain"/>
    <property type="match status" value="5"/>
</dbReference>
<dbReference type="PANTHER" id="PTHR23084:SF179">
    <property type="entry name" value="OS10G0565000 PROTEIN"/>
    <property type="match status" value="1"/>
</dbReference>
<dbReference type="AlphaFoldDB" id="A0A1R2CWE6"/>
<dbReference type="PANTHER" id="PTHR23084">
    <property type="entry name" value="PHOSPHATIDYLINOSITOL-4-PHOSPHATE 5-KINASE RELATED"/>
    <property type="match status" value="1"/>
</dbReference>
<dbReference type="SMART" id="SM00698">
    <property type="entry name" value="MORN"/>
    <property type="match status" value="8"/>
</dbReference>
<dbReference type="InterPro" id="IPR003409">
    <property type="entry name" value="MORN"/>
</dbReference>
<reference evidence="2 3" key="1">
    <citation type="submission" date="2016-11" db="EMBL/GenBank/DDBJ databases">
        <title>The macronuclear genome of Stentor coeruleus: a giant cell with tiny introns.</title>
        <authorList>
            <person name="Slabodnick M."/>
            <person name="Ruby J.G."/>
            <person name="Reiff S.B."/>
            <person name="Swart E.C."/>
            <person name="Gosai S."/>
            <person name="Prabakaran S."/>
            <person name="Witkowska E."/>
            <person name="Larue G.E."/>
            <person name="Fisher S."/>
            <person name="Freeman R.M."/>
            <person name="Gunawardena J."/>
            <person name="Chu W."/>
            <person name="Stover N.A."/>
            <person name="Gregory B.D."/>
            <person name="Nowacki M."/>
            <person name="Derisi J."/>
            <person name="Roy S.W."/>
            <person name="Marshall W.F."/>
            <person name="Sood P."/>
        </authorList>
    </citation>
    <scope>NUCLEOTIDE SEQUENCE [LARGE SCALE GENOMIC DNA]</scope>
    <source>
        <strain evidence="2">WM001</strain>
    </source>
</reference>
<accession>A0A1R2CWE6</accession>